<protein>
    <submittedName>
        <fullName evidence="5">Helix-turn-helix transcriptional regulator</fullName>
    </submittedName>
</protein>
<dbReference type="PRINTS" id="PR00032">
    <property type="entry name" value="HTHARAC"/>
</dbReference>
<dbReference type="PANTHER" id="PTHR43280">
    <property type="entry name" value="ARAC-FAMILY TRANSCRIPTIONAL REGULATOR"/>
    <property type="match status" value="1"/>
</dbReference>
<dbReference type="SUPFAM" id="SSF46689">
    <property type="entry name" value="Homeodomain-like"/>
    <property type="match status" value="1"/>
</dbReference>
<accession>A0A5B2VJE2</accession>
<dbReference type="InterPro" id="IPR020449">
    <property type="entry name" value="Tscrpt_reg_AraC-type_HTH"/>
</dbReference>
<dbReference type="PROSITE" id="PS01124">
    <property type="entry name" value="HTH_ARAC_FAMILY_2"/>
    <property type="match status" value="1"/>
</dbReference>
<dbReference type="RefSeq" id="WP_149840244.1">
    <property type="nucleotide sequence ID" value="NZ_VUOC01000004.1"/>
</dbReference>
<dbReference type="SMART" id="SM00342">
    <property type="entry name" value="HTH_ARAC"/>
    <property type="match status" value="1"/>
</dbReference>
<evidence type="ECO:0000313" key="5">
    <source>
        <dbReference type="EMBL" id="KAA2239065.1"/>
    </source>
</evidence>
<dbReference type="InterPro" id="IPR018060">
    <property type="entry name" value="HTH_AraC"/>
</dbReference>
<proteinExistence type="predicted"/>
<dbReference type="GO" id="GO:0043565">
    <property type="term" value="F:sequence-specific DNA binding"/>
    <property type="evidence" value="ECO:0007669"/>
    <property type="project" value="InterPro"/>
</dbReference>
<evidence type="ECO:0000259" key="4">
    <source>
        <dbReference type="PROSITE" id="PS01124"/>
    </source>
</evidence>
<reference evidence="5 6" key="1">
    <citation type="submission" date="2019-09" db="EMBL/GenBank/DDBJ databases">
        <title>Chitinophaga ginsengihumi sp. nov., isolated from soil of ginseng rhizosphere.</title>
        <authorList>
            <person name="Lee J."/>
        </authorList>
    </citation>
    <scope>NUCLEOTIDE SEQUENCE [LARGE SCALE GENOMIC DNA]</scope>
    <source>
        <strain evidence="5 6">BN140078</strain>
    </source>
</reference>
<reference evidence="5 6" key="2">
    <citation type="submission" date="2019-09" db="EMBL/GenBank/DDBJ databases">
        <authorList>
            <person name="Jin C."/>
        </authorList>
    </citation>
    <scope>NUCLEOTIDE SEQUENCE [LARGE SCALE GENOMIC DNA]</scope>
    <source>
        <strain evidence="5 6">BN140078</strain>
    </source>
</reference>
<dbReference type="Pfam" id="PF12833">
    <property type="entry name" value="HTH_18"/>
    <property type="match status" value="1"/>
</dbReference>
<dbReference type="GO" id="GO:0003700">
    <property type="term" value="F:DNA-binding transcription factor activity"/>
    <property type="evidence" value="ECO:0007669"/>
    <property type="project" value="InterPro"/>
</dbReference>
<organism evidence="5 6">
    <name type="scientific">Chitinophaga agrisoli</name>
    <dbReference type="NCBI Taxonomy" id="2607653"/>
    <lineage>
        <taxon>Bacteria</taxon>
        <taxon>Pseudomonadati</taxon>
        <taxon>Bacteroidota</taxon>
        <taxon>Chitinophagia</taxon>
        <taxon>Chitinophagales</taxon>
        <taxon>Chitinophagaceae</taxon>
        <taxon>Chitinophaga</taxon>
    </lineage>
</organism>
<keyword evidence="1" id="KW-0805">Transcription regulation</keyword>
<comment type="caution">
    <text evidence="5">The sequence shown here is derived from an EMBL/GenBank/DDBJ whole genome shotgun (WGS) entry which is preliminary data.</text>
</comment>
<evidence type="ECO:0000256" key="3">
    <source>
        <dbReference type="ARBA" id="ARBA00023163"/>
    </source>
</evidence>
<keyword evidence="3" id="KW-0804">Transcription</keyword>
<dbReference type="InterPro" id="IPR009057">
    <property type="entry name" value="Homeodomain-like_sf"/>
</dbReference>
<dbReference type="AlphaFoldDB" id="A0A5B2VJE2"/>
<gene>
    <name evidence="5" type="ORF">F0L74_22910</name>
</gene>
<feature type="domain" description="HTH araC/xylS-type" evidence="4">
    <location>
        <begin position="218"/>
        <end position="297"/>
    </location>
</feature>
<evidence type="ECO:0000313" key="6">
    <source>
        <dbReference type="Proteomes" id="UP000324611"/>
    </source>
</evidence>
<dbReference type="Gene3D" id="1.10.10.60">
    <property type="entry name" value="Homeodomain-like"/>
    <property type="match status" value="1"/>
</dbReference>
<keyword evidence="6" id="KW-1185">Reference proteome</keyword>
<dbReference type="EMBL" id="VUOC01000004">
    <property type="protein sequence ID" value="KAA2239065.1"/>
    <property type="molecule type" value="Genomic_DNA"/>
</dbReference>
<keyword evidence="2" id="KW-0238">DNA-binding</keyword>
<name>A0A5B2VJE2_9BACT</name>
<dbReference type="PANTHER" id="PTHR43280:SF32">
    <property type="entry name" value="TRANSCRIPTIONAL REGULATORY PROTEIN"/>
    <property type="match status" value="1"/>
</dbReference>
<evidence type="ECO:0000256" key="1">
    <source>
        <dbReference type="ARBA" id="ARBA00023015"/>
    </source>
</evidence>
<evidence type="ECO:0000256" key="2">
    <source>
        <dbReference type="ARBA" id="ARBA00023125"/>
    </source>
</evidence>
<dbReference type="Proteomes" id="UP000324611">
    <property type="component" value="Unassembled WGS sequence"/>
</dbReference>
<sequence>MRSTQTMQHFRESEANSLRDKFSTEDGHFNLFRNKGYTGPMELAYQRRDFYSISLVDGPINIDYGDQSVTVNKNALFITSPREPFGWQLLERLPNGFACIFSNVFLDKCNHVRDYTIFQPGNYPIFSLSNCQMAEISLLFEKIATELQGNFIYKYDAILNLVLQIFFKALKLSPVIQCQGSYPDKPSLVVSSFIKLLDGQFMAGMPSPETLIRCPATFAQRLAISVNYLNRKIKEATGKTTSQLITERLIREAKGLLKHSDRSIKEISCALGFDDVAHFIHSFKKMEGITPRSYRKHALI</sequence>